<keyword evidence="2" id="KW-0472">Membrane</keyword>
<proteinExistence type="predicted"/>
<evidence type="ECO:0000313" key="3">
    <source>
        <dbReference type="EMBL" id="KPM45671.1"/>
    </source>
</evidence>
<evidence type="ECO:0000313" key="4">
    <source>
        <dbReference type="Proteomes" id="UP000050424"/>
    </source>
</evidence>
<name>A0A0P7BVX2_9HYPO</name>
<reference evidence="3 4" key="1">
    <citation type="submission" date="2015-09" db="EMBL/GenBank/DDBJ databases">
        <title>Draft genome of a European isolate of the apple canker pathogen Neonectria ditissima.</title>
        <authorList>
            <person name="Gomez-Cortecero A."/>
            <person name="Harrison R.J."/>
            <person name="Armitage A.D."/>
        </authorList>
    </citation>
    <scope>NUCLEOTIDE SEQUENCE [LARGE SCALE GENOMIC DNA]</scope>
    <source>
        <strain evidence="3 4">R09/05</strain>
    </source>
</reference>
<organism evidence="3 4">
    <name type="scientific">Neonectria ditissima</name>
    <dbReference type="NCBI Taxonomy" id="78410"/>
    <lineage>
        <taxon>Eukaryota</taxon>
        <taxon>Fungi</taxon>
        <taxon>Dikarya</taxon>
        <taxon>Ascomycota</taxon>
        <taxon>Pezizomycotina</taxon>
        <taxon>Sordariomycetes</taxon>
        <taxon>Hypocreomycetidae</taxon>
        <taxon>Hypocreales</taxon>
        <taxon>Nectriaceae</taxon>
        <taxon>Neonectria</taxon>
    </lineage>
</organism>
<dbReference type="EMBL" id="LKCW01000006">
    <property type="protein sequence ID" value="KPM45671.1"/>
    <property type="molecule type" value="Genomic_DNA"/>
</dbReference>
<feature type="compositionally biased region" description="Polar residues" evidence="1">
    <location>
        <begin position="90"/>
        <end position="99"/>
    </location>
</feature>
<feature type="region of interest" description="Disordered" evidence="1">
    <location>
        <begin position="44"/>
        <end position="120"/>
    </location>
</feature>
<sequence>MSPLRLSAGAMSPIPTLTLTFNLTPTHNAHSRHISLPLLSSHTTAQDAHAHLPTPPPSTVRPAHGWPSPAEKKAPVNQVAAWDSARRSSTHPSHQQGPTEESPRPPRSKPTKAQPAKTTLHPCRSIPLLSALSAVNERTSERTLIARCCRSAPTPRPPSAPPPYITDREPSPPAKTPQKHTTSLFAFLHSLDPVAILSSCLLLTFFTSLGIFTILATLTSCALTQPSTRSARNNGTIDAPSPPP</sequence>
<evidence type="ECO:0000256" key="1">
    <source>
        <dbReference type="SAM" id="MobiDB-lite"/>
    </source>
</evidence>
<feature type="transmembrane region" description="Helical" evidence="2">
    <location>
        <begin position="201"/>
        <end position="223"/>
    </location>
</feature>
<dbReference type="AlphaFoldDB" id="A0A0P7BVX2"/>
<comment type="caution">
    <text evidence="3">The sequence shown here is derived from an EMBL/GenBank/DDBJ whole genome shotgun (WGS) entry which is preliminary data.</text>
</comment>
<keyword evidence="4" id="KW-1185">Reference proteome</keyword>
<accession>A0A0P7BVX2</accession>
<protein>
    <submittedName>
        <fullName evidence="3">Uncharacterized protein</fullName>
    </submittedName>
</protein>
<evidence type="ECO:0000256" key="2">
    <source>
        <dbReference type="SAM" id="Phobius"/>
    </source>
</evidence>
<keyword evidence="2" id="KW-1133">Transmembrane helix</keyword>
<feature type="region of interest" description="Disordered" evidence="1">
    <location>
        <begin position="146"/>
        <end position="178"/>
    </location>
</feature>
<feature type="compositionally biased region" description="Pro residues" evidence="1">
    <location>
        <begin position="154"/>
        <end position="164"/>
    </location>
</feature>
<keyword evidence="2" id="KW-0812">Transmembrane</keyword>
<dbReference type="Proteomes" id="UP000050424">
    <property type="component" value="Unassembled WGS sequence"/>
</dbReference>
<gene>
    <name evidence="3" type="ORF">AK830_g1008</name>
</gene>